<reference evidence="3" key="2">
    <citation type="submission" date="2020-10" db="UniProtKB">
        <authorList>
            <consortium name="WormBaseParasite"/>
        </authorList>
    </citation>
    <scope>IDENTIFICATION</scope>
</reference>
<protein>
    <submittedName>
        <fullName evidence="3">LEM-like domain-containing protein</fullName>
    </submittedName>
</protein>
<keyword evidence="1" id="KW-0472">Membrane</keyword>
<feature type="transmembrane region" description="Helical" evidence="1">
    <location>
        <begin position="73"/>
        <end position="96"/>
    </location>
</feature>
<evidence type="ECO:0000256" key="1">
    <source>
        <dbReference type="SAM" id="Phobius"/>
    </source>
</evidence>
<dbReference type="WBParaSite" id="Pan_g6089.t1">
    <property type="protein sequence ID" value="Pan_g6089.t1"/>
    <property type="gene ID" value="Pan_g6089"/>
</dbReference>
<evidence type="ECO:0000313" key="2">
    <source>
        <dbReference type="Proteomes" id="UP000492821"/>
    </source>
</evidence>
<accession>A0A7E5A0C6</accession>
<keyword evidence="1" id="KW-0812">Transmembrane</keyword>
<name>A0A7E5A0C6_PANRE</name>
<evidence type="ECO:0000313" key="3">
    <source>
        <dbReference type="WBParaSite" id="Pan_g6089.t1"/>
    </source>
</evidence>
<organism evidence="2 3">
    <name type="scientific">Panagrellus redivivus</name>
    <name type="common">Microworm</name>
    <dbReference type="NCBI Taxonomy" id="6233"/>
    <lineage>
        <taxon>Eukaryota</taxon>
        <taxon>Metazoa</taxon>
        <taxon>Ecdysozoa</taxon>
        <taxon>Nematoda</taxon>
        <taxon>Chromadorea</taxon>
        <taxon>Rhabditida</taxon>
        <taxon>Tylenchina</taxon>
        <taxon>Panagrolaimomorpha</taxon>
        <taxon>Panagrolaimoidea</taxon>
        <taxon>Panagrolaimidae</taxon>
        <taxon>Panagrellus</taxon>
    </lineage>
</organism>
<dbReference type="Proteomes" id="UP000492821">
    <property type="component" value="Unassembled WGS sequence"/>
</dbReference>
<proteinExistence type="predicted"/>
<sequence length="100" mass="11138">MSNPVPAEPIETRATRSATVVEINNELYIDEEDLPEIPRTKNLALIYYSDKFNPDEDYHVVTLDNPKTVKTKCLVITGIFAVIICVLLAGIGYTVVRALT</sequence>
<keyword evidence="1" id="KW-1133">Transmembrane helix</keyword>
<reference evidence="2" key="1">
    <citation type="journal article" date="2013" name="Genetics">
        <title>The draft genome and transcriptome of Panagrellus redivivus are shaped by the harsh demands of a free-living lifestyle.</title>
        <authorList>
            <person name="Srinivasan J."/>
            <person name="Dillman A.R."/>
            <person name="Macchietto M.G."/>
            <person name="Heikkinen L."/>
            <person name="Lakso M."/>
            <person name="Fracchia K.M."/>
            <person name="Antoshechkin I."/>
            <person name="Mortazavi A."/>
            <person name="Wong G."/>
            <person name="Sternberg P.W."/>
        </authorList>
    </citation>
    <scope>NUCLEOTIDE SEQUENCE [LARGE SCALE GENOMIC DNA]</scope>
    <source>
        <strain evidence="2">MT8872</strain>
    </source>
</reference>
<dbReference type="AlphaFoldDB" id="A0A7E5A0C6"/>
<keyword evidence="2" id="KW-1185">Reference proteome</keyword>